<keyword evidence="2" id="KW-0902">Two-component regulatory system</keyword>
<dbReference type="Gene3D" id="1.10.10.10">
    <property type="entry name" value="Winged helix-like DNA-binding domain superfamily/Winged helix DNA-binding domain"/>
    <property type="match status" value="1"/>
</dbReference>
<evidence type="ECO:0000256" key="3">
    <source>
        <dbReference type="ARBA" id="ARBA00023015"/>
    </source>
</evidence>
<evidence type="ECO:0000256" key="7">
    <source>
        <dbReference type="PROSITE-ProRule" id="PRU01091"/>
    </source>
</evidence>
<dbReference type="InterPro" id="IPR039420">
    <property type="entry name" value="WalR-like"/>
</dbReference>
<evidence type="ECO:0000256" key="1">
    <source>
        <dbReference type="ARBA" id="ARBA00022553"/>
    </source>
</evidence>
<dbReference type="InterPro" id="IPR036388">
    <property type="entry name" value="WH-like_DNA-bd_sf"/>
</dbReference>
<dbReference type="InterPro" id="IPR001867">
    <property type="entry name" value="OmpR/PhoB-type_DNA-bd"/>
</dbReference>
<keyword evidence="4 7" id="KW-0238">DNA-binding</keyword>
<feature type="modified residue" description="4-aspartylphosphate" evidence="6">
    <location>
        <position position="51"/>
    </location>
</feature>
<dbReference type="GO" id="GO:0032993">
    <property type="term" value="C:protein-DNA complex"/>
    <property type="evidence" value="ECO:0007669"/>
    <property type="project" value="TreeGrafter"/>
</dbReference>
<dbReference type="GO" id="GO:0005829">
    <property type="term" value="C:cytosol"/>
    <property type="evidence" value="ECO:0007669"/>
    <property type="project" value="TreeGrafter"/>
</dbReference>
<dbReference type="Pfam" id="PF00486">
    <property type="entry name" value="Trans_reg_C"/>
    <property type="match status" value="1"/>
</dbReference>
<dbReference type="STRING" id="1163617.SCD_n02055"/>
<dbReference type="RefSeq" id="WP_009205062.1">
    <property type="nucleotide sequence ID" value="NC_022357.1"/>
</dbReference>
<dbReference type="SUPFAM" id="SSF52172">
    <property type="entry name" value="CheY-like"/>
    <property type="match status" value="1"/>
</dbReference>
<dbReference type="AlphaFoldDB" id="S6AI46"/>
<dbReference type="PANTHER" id="PTHR48111:SF67">
    <property type="entry name" value="TRANSCRIPTIONAL REGULATORY PROTEIN TCTD"/>
    <property type="match status" value="1"/>
</dbReference>
<dbReference type="GO" id="GO:0006355">
    <property type="term" value="P:regulation of DNA-templated transcription"/>
    <property type="evidence" value="ECO:0007669"/>
    <property type="project" value="InterPro"/>
</dbReference>
<dbReference type="PROSITE" id="PS51755">
    <property type="entry name" value="OMPR_PHOB"/>
    <property type="match status" value="1"/>
</dbReference>
<dbReference type="Gene3D" id="6.10.250.690">
    <property type="match status" value="1"/>
</dbReference>
<dbReference type="InterPro" id="IPR011006">
    <property type="entry name" value="CheY-like_superfamily"/>
</dbReference>
<gene>
    <name evidence="10" type="ORF">SCD_n02055</name>
</gene>
<dbReference type="SMART" id="SM00862">
    <property type="entry name" value="Trans_reg_C"/>
    <property type="match status" value="1"/>
</dbReference>
<keyword evidence="11" id="KW-1185">Reference proteome</keyword>
<evidence type="ECO:0000259" key="9">
    <source>
        <dbReference type="PROSITE" id="PS51755"/>
    </source>
</evidence>
<evidence type="ECO:0000256" key="4">
    <source>
        <dbReference type="ARBA" id="ARBA00023125"/>
    </source>
</evidence>
<dbReference type="PROSITE" id="PS50110">
    <property type="entry name" value="RESPONSE_REGULATORY"/>
    <property type="match status" value="1"/>
</dbReference>
<evidence type="ECO:0000256" key="2">
    <source>
        <dbReference type="ARBA" id="ARBA00023012"/>
    </source>
</evidence>
<reference evidence="10 11" key="1">
    <citation type="journal article" date="2012" name="Appl. Environ. Microbiol.">
        <title>Draft genome sequence of a psychrotolerant sulfur-oxidizing bacterium, Sulfuricella denitrificans skB26, and proteomic insights into cold adaptation.</title>
        <authorList>
            <person name="Watanabe T."/>
            <person name="Kojima H."/>
            <person name="Fukui M."/>
        </authorList>
    </citation>
    <scope>NUCLEOTIDE SEQUENCE [LARGE SCALE GENOMIC DNA]</scope>
    <source>
        <strain evidence="11">skB26</strain>
    </source>
</reference>
<accession>S6AI46</accession>
<keyword evidence="1 6" id="KW-0597">Phosphoprotein</keyword>
<evidence type="ECO:0000313" key="10">
    <source>
        <dbReference type="EMBL" id="BAN35866.1"/>
    </source>
</evidence>
<feature type="domain" description="Response regulatory" evidence="8">
    <location>
        <begin position="2"/>
        <end position="116"/>
    </location>
</feature>
<dbReference type="Proteomes" id="UP000015559">
    <property type="component" value="Chromosome"/>
</dbReference>
<proteinExistence type="predicted"/>
<dbReference type="HOGENOM" id="CLU_000445_30_1_4"/>
<feature type="domain" description="OmpR/PhoB-type" evidence="9">
    <location>
        <begin position="124"/>
        <end position="220"/>
    </location>
</feature>
<evidence type="ECO:0000313" key="11">
    <source>
        <dbReference type="Proteomes" id="UP000015559"/>
    </source>
</evidence>
<dbReference type="KEGG" id="sdr:SCD_n02055"/>
<name>S6AI46_SULDS</name>
<dbReference type="FunFam" id="3.40.50.2300:FF:000002">
    <property type="entry name" value="DNA-binding response regulator PhoP"/>
    <property type="match status" value="1"/>
</dbReference>
<dbReference type="OrthoDB" id="9802426at2"/>
<dbReference type="eggNOG" id="COG0745">
    <property type="taxonomic scope" value="Bacteria"/>
</dbReference>
<dbReference type="GO" id="GO:0000156">
    <property type="term" value="F:phosphorelay response regulator activity"/>
    <property type="evidence" value="ECO:0007669"/>
    <property type="project" value="TreeGrafter"/>
</dbReference>
<keyword evidence="3" id="KW-0805">Transcription regulation</keyword>
<dbReference type="CDD" id="cd17624">
    <property type="entry name" value="REC_OmpR_PmrA-like"/>
    <property type="match status" value="1"/>
</dbReference>
<dbReference type="GO" id="GO:0000976">
    <property type="term" value="F:transcription cis-regulatory region binding"/>
    <property type="evidence" value="ECO:0007669"/>
    <property type="project" value="TreeGrafter"/>
</dbReference>
<sequence>MRILLVEDDAVLAHALKQALVQGGAVVDCAVDGEEASRVLEDQTFDVVLLDIGLPKLDGFSVLSQVRARDTSTPILIMTARDSLMDRVRGLDLGADDYLVKPFDLPELEARVRALFRRRHGTSGATLSHGMLEVNLFTRQAFIDGKLFELTLREFGTLEVLLLKVGQVISKEDFTRHLYSWGDEVTENAIEVCMHRLRKKLTPYGIEIRTVRGLGYMLERPDLGS</sequence>
<dbReference type="CDD" id="cd00383">
    <property type="entry name" value="trans_reg_C"/>
    <property type="match status" value="1"/>
</dbReference>
<dbReference type="SMART" id="SM00448">
    <property type="entry name" value="REC"/>
    <property type="match status" value="1"/>
</dbReference>
<evidence type="ECO:0000256" key="6">
    <source>
        <dbReference type="PROSITE-ProRule" id="PRU00169"/>
    </source>
</evidence>
<dbReference type="EMBL" id="AP013066">
    <property type="protein sequence ID" value="BAN35866.1"/>
    <property type="molecule type" value="Genomic_DNA"/>
</dbReference>
<protein>
    <submittedName>
        <fullName evidence="10">Two component transcriptional regulator, winged helix family</fullName>
    </submittedName>
</protein>
<dbReference type="InterPro" id="IPR001789">
    <property type="entry name" value="Sig_transdc_resp-reg_receiver"/>
</dbReference>
<evidence type="ECO:0000259" key="8">
    <source>
        <dbReference type="PROSITE" id="PS50110"/>
    </source>
</evidence>
<evidence type="ECO:0000256" key="5">
    <source>
        <dbReference type="ARBA" id="ARBA00023163"/>
    </source>
</evidence>
<organism evidence="10 11">
    <name type="scientific">Sulfuricella denitrificans (strain DSM 22764 / NBRC 105220 / skB26)</name>
    <dbReference type="NCBI Taxonomy" id="1163617"/>
    <lineage>
        <taxon>Bacteria</taxon>
        <taxon>Pseudomonadati</taxon>
        <taxon>Pseudomonadota</taxon>
        <taxon>Betaproteobacteria</taxon>
        <taxon>Nitrosomonadales</taxon>
        <taxon>Sulfuricellaceae</taxon>
        <taxon>Sulfuricella</taxon>
    </lineage>
</organism>
<dbReference type="Gene3D" id="3.40.50.2300">
    <property type="match status" value="1"/>
</dbReference>
<feature type="DNA-binding region" description="OmpR/PhoB-type" evidence="7">
    <location>
        <begin position="124"/>
        <end position="220"/>
    </location>
</feature>
<dbReference type="Pfam" id="PF00072">
    <property type="entry name" value="Response_reg"/>
    <property type="match status" value="1"/>
</dbReference>
<keyword evidence="5" id="KW-0804">Transcription</keyword>
<dbReference type="PANTHER" id="PTHR48111">
    <property type="entry name" value="REGULATOR OF RPOS"/>
    <property type="match status" value="1"/>
</dbReference>